<evidence type="ECO:0000313" key="1">
    <source>
        <dbReference type="EnsemblMetazoa" id="SMAR014921-PA"/>
    </source>
</evidence>
<dbReference type="Proteomes" id="UP000014500">
    <property type="component" value="Unassembled WGS sequence"/>
</dbReference>
<protein>
    <submittedName>
        <fullName evidence="1">Uncharacterized protein</fullName>
    </submittedName>
</protein>
<accession>T1JM41</accession>
<keyword evidence="2" id="KW-1185">Reference proteome</keyword>
<dbReference type="EnsemblMetazoa" id="SMAR014921-RA">
    <property type="protein sequence ID" value="SMAR014921-PA"/>
    <property type="gene ID" value="SMAR014921"/>
</dbReference>
<organism evidence="1 2">
    <name type="scientific">Strigamia maritima</name>
    <name type="common">European centipede</name>
    <name type="synonym">Geophilus maritimus</name>
    <dbReference type="NCBI Taxonomy" id="126957"/>
    <lineage>
        <taxon>Eukaryota</taxon>
        <taxon>Metazoa</taxon>
        <taxon>Ecdysozoa</taxon>
        <taxon>Arthropoda</taxon>
        <taxon>Myriapoda</taxon>
        <taxon>Chilopoda</taxon>
        <taxon>Pleurostigmophora</taxon>
        <taxon>Geophilomorpha</taxon>
        <taxon>Linotaeniidae</taxon>
        <taxon>Strigamia</taxon>
    </lineage>
</organism>
<reference evidence="1" key="2">
    <citation type="submission" date="2015-02" db="UniProtKB">
        <authorList>
            <consortium name="EnsemblMetazoa"/>
        </authorList>
    </citation>
    <scope>IDENTIFICATION</scope>
</reference>
<evidence type="ECO:0000313" key="2">
    <source>
        <dbReference type="Proteomes" id="UP000014500"/>
    </source>
</evidence>
<dbReference type="AlphaFoldDB" id="T1JM41"/>
<proteinExistence type="predicted"/>
<name>T1JM41_STRMM</name>
<sequence>MDLLTCKVVVTILFYRLGELPDWFALGTCRPHKEFQSHANLNLFGRRPDRDLPPHNKQACWNDRGCLDPNGGIDRWILGLISRYELS</sequence>
<dbReference type="HOGENOM" id="CLU_2486183_0_0_1"/>
<reference evidence="2" key="1">
    <citation type="submission" date="2011-05" db="EMBL/GenBank/DDBJ databases">
        <authorList>
            <person name="Richards S.R."/>
            <person name="Qu J."/>
            <person name="Jiang H."/>
            <person name="Jhangiani S.N."/>
            <person name="Agravi P."/>
            <person name="Goodspeed R."/>
            <person name="Gross S."/>
            <person name="Mandapat C."/>
            <person name="Jackson L."/>
            <person name="Mathew T."/>
            <person name="Pu L."/>
            <person name="Thornton R."/>
            <person name="Saada N."/>
            <person name="Wilczek-Boney K.B."/>
            <person name="Lee S."/>
            <person name="Kovar C."/>
            <person name="Wu Y."/>
            <person name="Scherer S.E."/>
            <person name="Worley K.C."/>
            <person name="Muzny D.M."/>
            <person name="Gibbs R."/>
        </authorList>
    </citation>
    <scope>NUCLEOTIDE SEQUENCE</scope>
    <source>
        <strain evidence="2">Brora</strain>
    </source>
</reference>
<dbReference type="EMBL" id="JH431647">
    <property type="status" value="NOT_ANNOTATED_CDS"/>
    <property type="molecule type" value="Genomic_DNA"/>
</dbReference>